<dbReference type="Proteomes" id="UP000762703">
    <property type="component" value="Unassembled WGS sequence"/>
</dbReference>
<dbReference type="AlphaFoldDB" id="A0A8T3VCC6"/>
<accession>A0A8T3VCC6</accession>
<evidence type="ECO:0000313" key="2">
    <source>
        <dbReference type="Proteomes" id="UP000762703"/>
    </source>
</evidence>
<comment type="caution">
    <text evidence="1">The sequence shown here is derived from an EMBL/GenBank/DDBJ whole genome shotgun (WGS) entry which is preliminary data.</text>
</comment>
<protein>
    <submittedName>
        <fullName evidence="1">Uncharacterized protein</fullName>
    </submittedName>
</protein>
<reference evidence="1" key="1">
    <citation type="submission" date="2019-04" db="EMBL/GenBank/DDBJ databases">
        <title>Evolution of Biomass-Degrading Anaerobic Consortia Revealed by Metagenomics.</title>
        <authorList>
            <person name="Peng X."/>
        </authorList>
    </citation>
    <scope>NUCLEOTIDE SEQUENCE</scope>
    <source>
        <strain evidence="1">SIG12</strain>
    </source>
</reference>
<gene>
    <name evidence="1" type="ORF">E7Z73_07870</name>
</gene>
<proteinExistence type="predicted"/>
<sequence length="177" mass="20310">MNIISSQELITTRIKECITSEMTPEGLLSDVETFIPSYRMEEEMEEPLIWLFEHPTTIANEKSGALSQKLYLQTPYEFVCVVYDEDDIEESEMKGKNLASRVAASIAKNHIKLNSDRIISKIEFETLYPVGEVSIRNKSDKAPATSVRIIAKYYIDWMNCCKRKIENNNDNNDNDGD</sequence>
<organism evidence="1 2">
    <name type="scientific">Methanobrevibacter millerae</name>
    <dbReference type="NCBI Taxonomy" id="230361"/>
    <lineage>
        <taxon>Archaea</taxon>
        <taxon>Methanobacteriati</taxon>
        <taxon>Methanobacteriota</taxon>
        <taxon>Methanomada group</taxon>
        <taxon>Methanobacteria</taxon>
        <taxon>Methanobacteriales</taxon>
        <taxon>Methanobacteriaceae</taxon>
        <taxon>Methanobrevibacter</taxon>
    </lineage>
</organism>
<name>A0A8T3VCC6_9EURY</name>
<dbReference type="RefSeq" id="WP_303737286.1">
    <property type="nucleotide sequence ID" value="NZ_SUTE01000061.1"/>
</dbReference>
<evidence type="ECO:0000313" key="1">
    <source>
        <dbReference type="EMBL" id="MBE6505638.1"/>
    </source>
</evidence>
<dbReference type="EMBL" id="SUTE01000061">
    <property type="protein sequence ID" value="MBE6505638.1"/>
    <property type="molecule type" value="Genomic_DNA"/>
</dbReference>